<dbReference type="GO" id="GO:0005524">
    <property type="term" value="F:ATP binding"/>
    <property type="evidence" value="ECO:0007669"/>
    <property type="project" value="UniProtKB-UniRule"/>
</dbReference>
<dbReference type="AlphaFoldDB" id="A0A250JZ77"/>
<dbReference type="OrthoDB" id="9808768at2"/>
<feature type="coiled-coil region" evidence="7">
    <location>
        <begin position="399"/>
        <end position="440"/>
    </location>
</feature>
<evidence type="ECO:0000256" key="2">
    <source>
        <dbReference type="ARBA" id="ARBA00022490"/>
    </source>
</evidence>
<evidence type="ECO:0000256" key="8">
    <source>
        <dbReference type="SAM" id="MobiDB-lite"/>
    </source>
</evidence>
<dbReference type="KEGG" id="mmas:MYMAC_004794"/>
<dbReference type="GO" id="GO:0003677">
    <property type="term" value="F:DNA binding"/>
    <property type="evidence" value="ECO:0007669"/>
    <property type="project" value="UniProtKB-UniRule"/>
</dbReference>
<evidence type="ECO:0000259" key="9">
    <source>
        <dbReference type="SMART" id="SM00968"/>
    </source>
</evidence>
<evidence type="ECO:0000313" key="10">
    <source>
        <dbReference type="EMBL" id="ATB49154.1"/>
    </source>
</evidence>
<comment type="function">
    <text evidence="7">Required for chromosome condensation and partitioning.</text>
</comment>
<dbReference type="InterPro" id="IPR003395">
    <property type="entry name" value="RecF/RecN/SMC_N"/>
</dbReference>
<dbReference type="Gene3D" id="3.40.50.300">
    <property type="entry name" value="P-loop containing nucleotide triphosphate hydrolases"/>
    <property type="match status" value="2"/>
</dbReference>
<dbReference type="SUPFAM" id="SSF52540">
    <property type="entry name" value="P-loop containing nucleoside triphosphate hydrolases"/>
    <property type="match status" value="1"/>
</dbReference>
<name>A0A250JZ77_9BACT</name>
<dbReference type="HAMAP" id="MF_01894">
    <property type="entry name" value="Smc_prok"/>
    <property type="match status" value="1"/>
</dbReference>
<dbReference type="GO" id="GO:0030261">
    <property type="term" value="P:chromosome condensation"/>
    <property type="evidence" value="ECO:0007669"/>
    <property type="project" value="InterPro"/>
</dbReference>
<dbReference type="GO" id="GO:0007062">
    <property type="term" value="P:sister chromatid cohesion"/>
    <property type="evidence" value="ECO:0007669"/>
    <property type="project" value="InterPro"/>
</dbReference>
<gene>
    <name evidence="7" type="primary">smc</name>
    <name evidence="10" type="ORF">MYMAC_004794</name>
</gene>
<dbReference type="Gene3D" id="1.20.1060.20">
    <property type="match status" value="1"/>
</dbReference>
<feature type="coiled-coil region" evidence="7">
    <location>
        <begin position="171"/>
        <end position="219"/>
    </location>
</feature>
<evidence type="ECO:0000256" key="4">
    <source>
        <dbReference type="ARBA" id="ARBA00022840"/>
    </source>
</evidence>
<evidence type="ECO:0000256" key="5">
    <source>
        <dbReference type="ARBA" id="ARBA00023054"/>
    </source>
</evidence>
<dbReference type="InterPro" id="IPR027417">
    <property type="entry name" value="P-loop_NTPase"/>
</dbReference>
<dbReference type="GO" id="GO:0007059">
    <property type="term" value="P:chromosome segregation"/>
    <property type="evidence" value="ECO:0007669"/>
    <property type="project" value="UniProtKB-UniRule"/>
</dbReference>
<comment type="subcellular location">
    <subcellularLocation>
        <location evidence="1 7">Cytoplasm</location>
    </subcellularLocation>
</comment>
<comment type="subunit">
    <text evidence="7">Homodimer.</text>
</comment>
<dbReference type="PIRSF" id="PIRSF005719">
    <property type="entry name" value="SMC"/>
    <property type="match status" value="1"/>
</dbReference>
<dbReference type="NCBIfam" id="TIGR02168">
    <property type="entry name" value="SMC_prok_B"/>
    <property type="match status" value="1"/>
</dbReference>
<dbReference type="Gene3D" id="3.30.70.1620">
    <property type="match status" value="1"/>
</dbReference>
<keyword evidence="6 7" id="KW-0238">DNA-binding</keyword>
<evidence type="ECO:0000256" key="1">
    <source>
        <dbReference type="ARBA" id="ARBA00004496"/>
    </source>
</evidence>
<dbReference type="InterPro" id="IPR024704">
    <property type="entry name" value="SMC"/>
</dbReference>
<dbReference type="Pfam" id="PF06470">
    <property type="entry name" value="SMC_hinge"/>
    <property type="match status" value="1"/>
</dbReference>
<dbReference type="GO" id="GO:0005694">
    <property type="term" value="C:chromosome"/>
    <property type="evidence" value="ECO:0007669"/>
    <property type="project" value="InterPro"/>
</dbReference>
<accession>A0A250JZ77</accession>
<evidence type="ECO:0000256" key="7">
    <source>
        <dbReference type="HAMAP-Rule" id="MF_01894"/>
    </source>
</evidence>
<evidence type="ECO:0000256" key="3">
    <source>
        <dbReference type="ARBA" id="ARBA00022741"/>
    </source>
</evidence>
<dbReference type="SMART" id="SM00968">
    <property type="entry name" value="SMC_hinge"/>
    <property type="match status" value="1"/>
</dbReference>
<dbReference type="RefSeq" id="WP_095959800.1">
    <property type="nucleotide sequence ID" value="NZ_CP022203.1"/>
</dbReference>
<dbReference type="CDD" id="cd03278">
    <property type="entry name" value="ABC_SMC_barmotin"/>
    <property type="match status" value="1"/>
</dbReference>
<feature type="coiled-coil region" evidence="7">
    <location>
        <begin position="735"/>
        <end position="762"/>
    </location>
</feature>
<evidence type="ECO:0000256" key="6">
    <source>
        <dbReference type="ARBA" id="ARBA00023125"/>
    </source>
</evidence>
<dbReference type="EMBL" id="CP022203">
    <property type="protein sequence ID" value="ATB49154.1"/>
    <property type="molecule type" value="Genomic_DNA"/>
</dbReference>
<dbReference type="SUPFAM" id="SSF75553">
    <property type="entry name" value="Smc hinge domain"/>
    <property type="match status" value="1"/>
</dbReference>
<dbReference type="Pfam" id="PF02463">
    <property type="entry name" value="SMC_N"/>
    <property type="match status" value="1"/>
</dbReference>
<comment type="domain">
    <text evidence="7">Contains large globular domains required for ATP hydrolysis at each terminus and a third globular domain forming a flexible hinge near the middle of the molecule. These domains are separated by coiled-coil structures.</text>
</comment>
<dbReference type="InterPro" id="IPR011890">
    <property type="entry name" value="SMC_prok"/>
</dbReference>
<dbReference type="GO" id="GO:0005737">
    <property type="term" value="C:cytoplasm"/>
    <property type="evidence" value="ECO:0007669"/>
    <property type="project" value="UniProtKB-SubCell"/>
</dbReference>
<evidence type="ECO:0000313" key="11">
    <source>
        <dbReference type="Proteomes" id="UP000217343"/>
    </source>
</evidence>
<dbReference type="FunFam" id="3.40.50.300:FF:000901">
    <property type="entry name" value="Chromosome partition protein Smc"/>
    <property type="match status" value="1"/>
</dbReference>
<keyword evidence="5 7" id="KW-0175">Coiled coil</keyword>
<feature type="coiled-coil region" evidence="7">
    <location>
        <begin position="1002"/>
        <end position="1039"/>
    </location>
</feature>
<keyword evidence="2 7" id="KW-0963">Cytoplasm</keyword>
<keyword evidence="3 7" id="KW-0547">Nucleotide-binding</keyword>
<organism evidence="10 11">
    <name type="scientific">Corallococcus macrosporus DSM 14697</name>
    <dbReference type="NCBI Taxonomy" id="1189310"/>
    <lineage>
        <taxon>Bacteria</taxon>
        <taxon>Pseudomonadati</taxon>
        <taxon>Myxococcota</taxon>
        <taxon>Myxococcia</taxon>
        <taxon>Myxococcales</taxon>
        <taxon>Cystobacterineae</taxon>
        <taxon>Myxococcaceae</taxon>
        <taxon>Corallococcus</taxon>
    </lineage>
</organism>
<dbReference type="PANTHER" id="PTHR43977">
    <property type="entry name" value="STRUCTURAL MAINTENANCE OF CHROMOSOMES PROTEIN 3"/>
    <property type="match status" value="1"/>
</dbReference>
<dbReference type="GO" id="GO:0006260">
    <property type="term" value="P:DNA replication"/>
    <property type="evidence" value="ECO:0007669"/>
    <property type="project" value="UniProtKB-UniRule"/>
</dbReference>
<feature type="coiled-coil region" evidence="7">
    <location>
        <begin position="252"/>
        <end position="342"/>
    </location>
</feature>
<reference evidence="10 11" key="1">
    <citation type="submission" date="2017-06" db="EMBL/GenBank/DDBJ databases">
        <title>Sequencing and comparative analysis of myxobacterial genomes.</title>
        <authorList>
            <person name="Rupp O."/>
            <person name="Goesmann A."/>
            <person name="Sogaard-Andersen L."/>
        </authorList>
    </citation>
    <scope>NUCLEOTIDE SEQUENCE [LARGE SCALE GENOMIC DNA]</scope>
    <source>
        <strain evidence="10 11">DSM 14697</strain>
    </source>
</reference>
<dbReference type="InterPro" id="IPR010935">
    <property type="entry name" value="SMC_hinge"/>
</dbReference>
<protein>
    <recommendedName>
        <fullName evidence="7">Chromosome partition protein Smc</fullName>
    </recommendedName>
</protein>
<keyword evidence="4 7" id="KW-0067">ATP-binding</keyword>
<feature type="coiled-coil region" evidence="7">
    <location>
        <begin position="679"/>
        <end position="706"/>
    </location>
</feature>
<feature type="binding site" evidence="7">
    <location>
        <begin position="32"/>
        <end position="39"/>
    </location>
    <ligand>
        <name>ATP</name>
        <dbReference type="ChEBI" id="CHEBI:30616"/>
    </ligand>
</feature>
<keyword evidence="11" id="KW-1185">Reference proteome</keyword>
<feature type="region of interest" description="Disordered" evidence="8">
    <location>
        <begin position="772"/>
        <end position="796"/>
    </location>
</feature>
<dbReference type="InterPro" id="IPR036277">
    <property type="entry name" value="SMC_hinge_sf"/>
</dbReference>
<proteinExistence type="inferred from homology"/>
<sequence>MRIKRLDITGFKSFMERSVFTFDEGVTGIVGPNGCGKSNVVDAIRWVMGEQSAKNLRGRGMEDVIFNGSENKPPLSMAEVSLTFIVDDTDQLAPQYQGFSEVTVTRRLFRNGDSEYLINKTLCRLLDITELFLGTGVGTKAYSIIEQGRVGLIVSSKPEDRRHLLEEAAGVTKYKARRKAAERKMEATDANLLRVTDITNELEKRLDALSRQAKKAEKYKKLKARMRDIDLHAATHRQLELMAEKKMLQSRLENLGSEERESLDRVKELEETITRRRAELEAETAALQALAAEVHTLESSLQRDTQEMTYGKRDLEETRARVAAAQVELDGLLARKAEMSEAMAAREAELSGIAGSWKEDEVAMQVAQEELRRVSQLQTEVALRLEQERAGLVAVATRLANHESNLVNLARQRSDLEARRAKLQGELETLRAQELSLENVRGDVARRVEDTRHLAAELAERKGQEEDALVRTRAAFTENEIEVIALREELSDKRSRLSTLEDIQKNYDGFDRGVRAVMTRAGMQAREQGIFGLVADVINVTPRYERAVEAALGERLQHVIVESRDKGVELVEYLKGHAEGRGSFLPVPALDALPAPLEPDFSRPGVLAHALREVTCEEALTPLVQLLLGDVVVVQDVAAARAWSESGGPMCTLVTVEGEVFRPDGTIVGGEREGAAVGALQKKREIAELATEVARVEERYNEILTRHYTLQKQMGHAEGVLKGLAKNQHAEELNLASQEKDLHKAGEDLARVRERVRALEVEEGQLTLSHQALEHEEEASRGEVAHGQADREGREERVKQLVAEQETLRQRAETANGELTGLRIKVAAGSERGESARKELDSLVTQRQDMETRIARLQATVVEGGARAEELERRTADTEGGLSQRAEEHRLAAEGLEKRRAAHTAASAEVREQDATFRELRGRVDELMQGLSQISLREREIALELEHLAAGIRERHQVELANELHQYHLLPALAPETEAELKDLRAQVEKMGEINLTAIDEHAELSKRYDFLTAQKKDLQSSIEQLKDAIQRIDATSRERFKQTFDVVNEKFQAIFPRLFGGGRASLILTNEGPGQEPGVEIVAQPPGKKLQSVNLLSGGEKALTAVGLIFGIFLIKPTPFCLLDEVDAPLDEGNVGRYNDMVKEMSKQSQFILITHNKRTMEVSNTLYGVTMEEPGISKLVSVRMREAGAANDDKVTAA</sequence>
<feature type="domain" description="SMC hinge" evidence="9">
    <location>
        <begin position="528"/>
        <end position="644"/>
    </location>
</feature>
<dbReference type="Proteomes" id="UP000217343">
    <property type="component" value="Chromosome"/>
</dbReference>
<dbReference type="GO" id="GO:0016887">
    <property type="term" value="F:ATP hydrolysis activity"/>
    <property type="evidence" value="ECO:0007669"/>
    <property type="project" value="InterPro"/>
</dbReference>
<comment type="similarity">
    <text evidence="7">Belongs to the SMC family.</text>
</comment>